<dbReference type="SUPFAM" id="SSF52540">
    <property type="entry name" value="P-loop containing nucleoside triphosphate hydrolases"/>
    <property type="match status" value="1"/>
</dbReference>
<dbReference type="AlphaFoldDB" id="A0A956RSE9"/>
<keyword evidence="6" id="KW-0342">GTP-binding</keyword>
<dbReference type="InterPro" id="IPR044145">
    <property type="entry name" value="IF2_II"/>
</dbReference>
<dbReference type="CDD" id="cd01887">
    <property type="entry name" value="IF2_eIF5B"/>
    <property type="match status" value="1"/>
</dbReference>
<dbReference type="Gene3D" id="2.40.30.10">
    <property type="entry name" value="Translation factors"/>
    <property type="match status" value="1"/>
</dbReference>
<keyword evidence="4" id="KW-0547">Nucleotide-binding</keyword>
<evidence type="ECO:0000313" key="11">
    <source>
        <dbReference type="EMBL" id="MCA9729629.1"/>
    </source>
</evidence>
<dbReference type="InterPro" id="IPR009000">
    <property type="entry name" value="Transl_B-barrel_sf"/>
</dbReference>
<feature type="compositionally biased region" description="Low complexity" evidence="9">
    <location>
        <begin position="68"/>
        <end position="92"/>
    </location>
</feature>
<dbReference type="GO" id="GO:0003924">
    <property type="term" value="F:GTPase activity"/>
    <property type="evidence" value="ECO:0007669"/>
    <property type="project" value="InterPro"/>
</dbReference>
<dbReference type="GO" id="GO:0003743">
    <property type="term" value="F:translation initiation factor activity"/>
    <property type="evidence" value="ECO:0007669"/>
    <property type="project" value="UniProtKB-UniRule"/>
</dbReference>
<evidence type="ECO:0000259" key="10">
    <source>
        <dbReference type="PROSITE" id="PS51722"/>
    </source>
</evidence>
<reference evidence="11" key="2">
    <citation type="journal article" date="2021" name="Microbiome">
        <title>Successional dynamics and alternative stable states in a saline activated sludge microbial community over 9 years.</title>
        <authorList>
            <person name="Wang Y."/>
            <person name="Ye J."/>
            <person name="Ju F."/>
            <person name="Liu L."/>
            <person name="Boyd J.A."/>
            <person name="Deng Y."/>
            <person name="Parks D.H."/>
            <person name="Jiang X."/>
            <person name="Yin X."/>
            <person name="Woodcroft B.J."/>
            <person name="Tyson G.W."/>
            <person name="Hugenholtz P."/>
            <person name="Polz M.F."/>
            <person name="Zhang T."/>
        </authorList>
    </citation>
    <scope>NUCLEOTIDE SEQUENCE</scope>
    <source>
        <strain evidence="11">HKST-UBA01</strain>
    </source>
</reference>
<proteinExistence type="inferred from homology"/>
<evidence type="ECO:0000256" key="7">
    <source>
        <dbReference type="NCBIfam" id="TIGR00487"/>
    </source>
</evidence>
<dbReference type="Gene3D" id="1.10.10.2480">
    <property type="match status" value="1"/>
</dbReference>
<reference evidence="11" key="1">
    <citation type="submission" date="2020-04" db="EMBL/GenBank/DDBJ databases">
        <authorList>
            <person name="Zhang T."/>
        </authorList>
    </citation>
    <scope>NUCLEOTIDE SEQUENCE</scope>
    <source>
        <strain evidence="11">HKST-UBA01</strain>
    </source>
</reference>
<dbReference type="GO" id="GO:0005737">
    <property type="term" value="C:cytoplasm"/>
    <property type="evidence" value="ECO:0007669"/>
    <property type="project" value="UniProtKB-UniRule"/>
</dbReference>
<dbReference type="InterPro" id="IPR006847">
    <property type="entry name" value="IF2_N"/>
</dbReference>
<dbReference type="PANTHER" id="PTHR43381:SF5">
    <property type="entry name" value="TR-TYPE G DOMAIN-CONTAINING PROTEIN"/>
    <property type="match status" value="1"/>
</dbReference>
<feature type="compositionally biased region" description="Low complexity" evidence="9">
    <location>
        <begin position="124"/>
        <end position="159"/>
    </location>
</feature>
<dbReference type="CDD" id="cd03702">
    <property type="entry name" value="IF2_mtIF2_II"/>
    <property type="match status" value="1"/>
</dbReference>
<evidence type="ECO:0000313" key="12">
    <source>
        <dbReference type="Proteomes" id="UP000697710"/>
    </source>
</evidence>
<dbReference type="Pfam" id="PF04760">
    <property type="entry name" value="IF2_N"/>
    <property type="match status" value="2"/>
</dbReference>
<dbReference type="SUPFAM" id="SSF50447">
    <property type="entry name" value="Translation proteins"/>
    <property type="match status" value="1"/>
</dbReference>
<dbReference type="InterPro" id="IPR053905">
    <property type="entry name" value="EF-G-like_DII"/>
</dbReference>
<dbReference type="Pfam" id="PF22042">
    <property type="entry name" value="EF-G_D2"/>
    <property type="match status" value="1"/>
</dbReference>
<feature type="domain" description="Tr-type G" evidence="10">
    <location>
        <begin position="349"/>
        <end position="518"/>
    </location>
</feature>
<gene>
    <name evidence="11" type="primary">infB</name>
    <name evidence="11" type="ORF">KC729_18225</name>
</gene>
<evidence type="ECO:0000256" key="4">
    <source>
        <dbReference type="ARBA" id="ARBA00022741"/>
    </source>
</evidence>
<feature type="compositionally biased region" description="Pro residues" evidence="9">
    <location>
        <begin position="113"/>
        <end position="123"/>
    </location>
</feature>
<evidence type="ECO:0000256" key="3">
    <source>
        <dbReference type="ARBA" id="ARBA00022540"/>
    </source>
</evidence>
<comment type="function">
    <text evidence="8">One of the essential components for the initiation of protein synthesis. Protects formylmethionyl-tRNA from spontaneous hydrolysis and promotes its binding to the 30S ribosomal subunits. Also involved in the hydrolysis of GTP during the formation of the 70S ribosomal complex.</text>
</comment>
<dbReference type="Pfam" id="PF00009">
    <property type="entry name" value="GTP_EFTU"/>
    <property type="match status" value="1"/>
</dbReference>
<evidence type="ECO:0000256" key="5">
    <source>
        <dbReference type="ARBA" id="ARBA00022917"/>
    </source>
</evidence>
<sequence>MKIRVFQLARELKVQPEALVTVISSLGVDVKNPMSALDDELVEQVRRKMAAERAGTRRDVVKKDVRRAAAGATSTASTSTSASTTASVSAPASTPPPPRTTTTTVTTETVRHTPPPAPTPKPAPASKVTSKPKSPSAKPTGAPASAPPAASQPAVPPAATDASTVRREGYSPGRAPQDTGSAPLGPSRTPHIGSANAGRPSASGFRQTALGSRPGQKRKKKKGRQVDEQAVRASVRRTLATLDSGRSKRRRRRGSGEENEELAAQPLKVHEFATVAELASLMEVRPTEVIAKCLQLGILANINRRLEKDEIAAIMDEFGHEAEFVTEYGVERIQEEEELDEVSDAPLAPRAPIVTVMGHVDHGKTTLLDHIRKTRVTEQESGGITQHIGAYRVETSGGTICFLDTPGHEAFTAMRARGARITDEVVLVVAANDEVRPQTIEAINHAKAAGVPLVVAINKIDVNGANPDNIRKGLSDAGVLVESWGGKTVDVEISAKKGMNVEKLLEMIVLEAELLDLKAQPGRTARGAVIEARRDAGRGIVATVLVQDGTLHIGDSFVCGSQFGRVRAMSDERGARLEEAGPSTPVEVLGWSGVPH</sequence>
<protein>
    <recommendedName>
        <fullName evidence="2 7">Translation initiation factor IF-2</fullName>
    </recommendedName>
</protein>
<dbReference type="NCBIfam" id="TIGR00487">
    <property type="entry name" value="IF-2"/>
    <property type="match status" value="1"/>
</dbReference>
<dbReference type="EMBL" id="JAGQHR010000774">
    <property type="protein sequence ID" value="MCA9729629.1"/>
    <property type="molecule type" value="Genomic_DNA"/>
</dbReference>
<feature type="region of interest" description="Disordered" evidence="9">
    <location>
        <begin position="52"/>
        <end position="262"/>
    </location>
</feature>
<dbReference type="Gene3D" id="3.40.50.300">
    <property type="entry name" value="P-loop containing nucleotide triphosphate hydrolases"/>
    <property type="match status" value="1"/>
</dbReference>
<dbReference type="PROSITE" id="PS51722">
    <property type="entry name" value="G_TR_2"/>
    <property type="match status" value="1"/>
</dbReference>
<dbReference type="FunFam" id="3.40.50.300:FF:000019">
    <property type="entry name" value="Translation initiation factor IF-2"/>
    <property type="match status" value="1"/>
</dbReference>
<dbReference type="InterPro" id="IPR000795">
    <property type="entry name" value="T_Tr_GTP-bd_dom"/>
</dbReference>
<evidence type="ECO:0000256" key="6">
    <source>
        <dbReference type="ARBA" id="ARBA00023134"/>
    </source>
</evidence>
<dbReference type="InterPro" id="IPR005225">
    <property type="entry name" value="Small_GTP-bd"/>
</dbReference>
<dbReference type="GO" id="GO:0005525">
    <property type="term" value="F:GTP binding"/>
    <property type="evidence" value="ECO:0007669"/>
    <property type="project" value="UniProtKB-KW"/>
</dbReference>
<evidence type="ECO:0000256" key="1">
    <source>
        <dbReference type="ARBA" id="ARBA00007733"/>
    </source>
</evidence>
<feature type="compositionally biased region" description="Basic and acidic residues" evidence="9">
    <location>
        <begin position="52"/>
        <end position="67"/>
    </location>
</feature>
<feature type="non-terminal residue" evidence="11">
    <location>
        <position position="596"/>
    </location>
</feature>
<dbReference type="InterPro" id="IPR015760">
    <property type="entry name" value="TIF_IF2"/>
</dbReference>
<keyword evidence="3 8" id="KW-0396">Initiation factor</keyword>
<dbReference type="InterPro" id="IPR027417">
    <property type="entry name" value="P-loop_NTPase"/>
</dbReference>
<evidence type="ECO:0000256" key="2">
    <source>
        <dbReference type="ARBA" id="ARBA00020675"/>
    </source>
</evidence>
<dbReference type="PANTHER" id="PTHR43381">
    <property type="entry name" value="TRANSLATION INITIATION FACTOR IF-2-RELATED"/>
    <property type="match status" value="1"/>
</dbReference>
<dbReference type="InterPro" id="IPR000178">
    <property type="entry name" value="TF_IF2_bacterial-like"/>
</dbReference>
<evidence type="ECO:0000256" key="9">
    <source>
        <dbReference type="SAM" id="MobiDB-lite"/>
    </source>
</evidence>
<organism evidence="11 12">
    <name type="scientific">Eiseniibacteriota bacterium</name>
    <dbReference type="NCBI Taxonomy" id="2212470"/>
    <lineage>
        <taxon>Bacteria</taxon>
        <taxon>Candidatus Eiseniibacteriota</taxon>
    </lineage>
</organism>
<keyword evidence="5 8" id="KW-0648">Protein biosynthesis</keyword>
<evidence type="ECO:0000256" key="8">
    <source>
        <dbReference type="RuleBase" id="RU000644"/>
    </source>
</evidence>
<comment type="similarity">
    <text evidence="1 8">Belongs to the TRAFAC class translation factor GTPase superfamily. Classic translation factor GTPase family. IF-2 subfamily.</text>
</comment>
<name>A0A956RSE9_UNCEI</name>
<comment type="caution">
    <text evidence="11">The sequence shown here is derived from an EMBL/GenBank/DDBJ whole genome shotgun (WGS) entry which is preliminary data.</text>
</comment>
<accession>A0A956RSE9</accession>
<dbReference type="Proteomes" id="UP000697710">
    <property type="component" value="Unassembled WGS sequence"/>
</dbReference>
<dbReference type="NCBIfam" id="TIGR00231">
    <property type="entry name" value="small_GTP"/>
    <property type="match status" value="1"/>
</dbReference>